<reference evidence="2 3" key="1">
    <citation type="submission" date="2022-06" db="EMBL/GenBank/DDBJ databases">
        <title>Rhizosaccharibacter gen. nov. sp. nov. KSS12, endophytic bacteria isolated from sugarcane.</title>
        <authorList>
            <person name="Pitiwittayakul N."/>
        </authorList>
    </citation>
    <scope>NUCLEOTIDE SEQUENCE [LARGE SCALE GENOMIC DNA]</scope>
    <source>
        <strain evidence="2 3">KSS12</strain>
    </source>
</reference>
<evidence type="ECO:0000256" key="1">
    <source>
        <dbReference type="SAM" id="MobiDB-lite"/>
    </source>
</evidence>
<dbReference type="EMBL" id="JAMZEJ010000002">
    <property type="protein sequence ID" value="MCQ8239898.1"/>
    <property type="molecule type" value="Genomic_DNA"/>
</dbReference>
<proteinExistence type="predicted"/>
<evidence type="ECO:0000313" key="2">
    <source>
        <dbReference type="EMBL" id="MCQ8239898.1"/>
    </source>
</evidence>
<feature type="compositionally biased region" description="Gly residues" evidence="1">
    <location>
        <begin position="26"/>
        <end position="42"/>
    </location>
</feature>
<sequence>MADGGGRTGGVRMDVAAGARDDGVPEGCGRGGGTATRGGGWARARRPGGGRAHPARAGRLLVPALAAALLAGCGGGNGGTPGDPGGEWTGILQTDKGVCPDRAPSRLAVDGRKIQFTPADGVLVLSGIRTENSDRLHAQLQLTDMNHHPLPMVFEGKLSADGTHIDGTYGTTACRAHVSLTRPAANTLSHVLGS</sequence>
<dbReference type="Proteomes" id="UP001524547">
    <property type="component" value="Unassembled WGS sequence"/>
</dbReference>
<gene>
    <name evidence="2" type="ORF">NFI88_03460</name>
</gene>
<evidence type="ECO:0008006" key="4">
    <source>
        <dbReference type="Google" id="ProtNLM"/>
    </source>
</evidence>
<evidence type="ECO:0000313" key="3">
    <source>
        <dbReference type="Proteomes" id="UP001524547"/>
    </source>
</evidence>
<feature type="region of interest" description="Disordered" evidence="1">
    <location>
        <begin position="21"/>
        <end position="54"/>
    </location>
</feature>
<accession>A0ABT1VU82</accession>
<comment type="caution">
    <text evidence="2">The sequence shown here is derived from an EMBL/GenBank/DDBJ whole genome shotgun (WGS) entry which is preliminary data.</text>
</comment>
<keyword evidence="3" id="KW-1185">Reference proteome</keyword>
<protein>
    <recommendedName>
        <fullName evidence="4">Lipoprotein</fullName>
    </recommendedName>
</protein>
<organism evidence="2 3">
    <name type="scientific">Rhizosaccharibacter radicis</name>
    <dbReference type="NCBI Taxonomy" id="2782605"/>
    <lineage>
        <taxon>Bacteria</taxon>
        <taxon>Pseudomonadati</taxon>
        <taxon>Pseudomonadota</taxon>
        <taxon>Alphaproteobacteria</taxon>
        <taxon>Acetobacterales</taxon>
        <taxon>Acetobacteraceae</taxon>
        <taxon>Rhizosaccharibacter</taxon>
    </lineage>
</organism>
<name>A0ABT1VU82_9PROT</name>
<dbReference type="RefSeq" id="WP_422918634.1">
    <property type="nucleotide sequence ID" value="NZ_JAMZEJ010000002.1"/>
</dbReference>
<feature type="compositionally biased region" description="Basic residues" evidence="1">
    <location>
        <begin position="43"/>
        <end position="54"/>
    </location>
</feature>